<comment type="cofactor">
    <cofactor evidence="1 7">
        <name>pyridoxal 5'-phosphate</name>
        <dbReference type="ChEBI" id="CHEBI:597326"/>
    </cofactor>
</comment>
<dbReference type="CDD" id="cd00614">
    <property type="entry name" value="CGS_like"/>
    <property type="match status" value="1"/>
</dbReference>
<dbReference type="GO" id="GO:0019346">
    <property type="term" value="P:transsulfuration"/>
    <property type="evidence" value="ECO:0007669"/>
    <property type="project" value="InterPro"/>
</dbReference>
<keyword evidence="10" id="KW-1185">Reference proteome</keyword>
<comment type="pathway">
    <text evidence="3">Amino-acid biosynthesis; L-methionine biosynthesis via de novo pathway; L-cystathionine from O-succinyl-L-homoserine: step 1/1.</text>
</comment>
<dbReference type="InterPro" id="IPR015422">
    <property type="entry name" value="PyrdxlP-dep_Trfase_small"/>
</dbReference>
<dbReference type="AlphaFoldDB" id="A0A2P6N3P1"/>
<keyword evidence="2 7" id="KW-0663">Pyridoxal phosphate</keyword>
<comment type="catalytic activity">
    <reaction evidence="4">
        <text>O-succinyl-L-homoserine + L-cysteine = L,L-cystathionine + succinate + H(+)</text>
        <dbReference type="Rhea" id="RHEA:20397"/>
        <dbReference type="ChEBI" id="CHEBI:15378"/>
        <dbReference type="ChEBI" id="CHEBI:30031"/>
        <dbReference type="ChEBI" id="CHEBI:35235"/>
        <dbReference type="ChEBI" id="CHEBI:57661"/>
        <dbReference type="ChEBI" id="CHEBI:58161"/>
    </reaction>
</comment>
<evidence type="ECO:0000313" key="10">
    <source>
        <dbReference type="Proteomes" id="UP000241769"/>
    </source>
</evidence>
<dbReference type="FunFam" id="3.90.1150.10:FF:000033">
    <property type="entry name" value="Cystathionine gamma-synthase"/>
    <property type="match status" value="1"/>
</dbReference>
<accession>A0A2P6N3P1</accession>
<comment type="catalytic activity">
    <reaction evidence="5">
        <text>O-phospho-L-homoserine + L-cysteine = L,L-cystathionine + phosphate</text>
        <dbReference type="Rhea" id="RHEA:80891"/>
        <dbReference type="ChEBI" id="CHEBI:35235"/>
        <dbReference type="ChEBI" id="CHEBI:43474"/>
        <dbReference type="ChEBI" id="CHEBI:57590"/>
        <dbReference type="ChEBI" id="CHEBI:58161"/>
        <dbReference type="EC" id="2.5.1.160"/>
    </reaction>
</comment>
<dbReference type="Gene3D" id="3.40.640.10">
    <property type="entry name" value="Type I PLP-dependent aspartate aminotransferase-like (Major domain)"/>
    <property type="match status" value="1"/>
</dbReference>
<dbReference type="FunFam" id="3.40.640.10:FF:000046">
    <property type="entry name" value="Cystathionine gamma-lyase"/>
    <property type="match status" value="1"/>
</dbReference>
<dbReference type="InterPro" id="IPR015421">
    <property type="entry name" value="PyrdxlP-dep_Trfase_major"/>
</dbReference>
<dbReference type="Gene3D" id="3.90.1150.10">
    <property type="entry name" value="Aspartate Aminotransferase, domain 1"/>
    <property type="match status" value="1"/>
</dbReference>
<dbReference type="PROSITE" id="PS00868">
    <property type="entry name" value="CYS_MET_METAB_PP"/>
    <property type="match status" value="1"/>
</dbReference>
<evidence type="ECO:0000256" key="4">
    <source>
        <dbReference type="ARBA" id="ARBA00093222"/>
    </source>
</evidence>
<dbReference type="PANTHER" id="PTHR43379:SF1">
    <property type="entry name" value="CYSTATHIONINE GAMMA-SYNTHASE 1, CHLOROPLASTIC-RELATED"/>
    <property type="match status" value="1"/>
</dbReference>
<feature type="region of interest" description="Disordered" evidence="8">
    <location>
        <begin position="149"/>
        <end position="168"/>
    </location>
</feature>
<dbReference type="InterPro" id="IPR000277">
    <property type="entry name" value="Cys/Met-Metab_PyrdxlP-dep_enz"/>
</dbReference>
<evidence type="ECO:0000256" key="1">
    <source>
        <dbReference type="ARBA" id="ARBA00001933"/>
    </source>
</evidence>
<evidence type="ECO:0000256" key="8">
    <source>
        <dbReference type="SAM" id="MobiDB-lite"/>
    </source>
</evidence>
<evidence type="ECO:0000256" key="7">
    <source>
        <dbReference type="RuleBase" id="RU362118"/>
    </source>
</evidence>
<evidence type="ECO:0000313" key="9">
    <source>
        <dbReference type="EMBL" id="PRP78575.1"/>
    </source>
</evidence>
<dbReference type="Pfam" id="PF01053">
    <property type="entry name" value="Cys_Met_Meta_PP"/>
    <property type="match status" value="1"/>
</dbReference>
<dbReference type="InterPro" id="IPR054542">
    <property type="entry name" value="Cys_met_metab_PP"/>
</dbReference>
<dbReference type="SUPFAM" id="SSF53383">
    <property type="entry name" value="PLP-dependent transferases"/>
    <property type="match status" value="1"/>
</dbReference>
<evidence type="ECO:0000256" key="5">
    <source>
        <dbReference type="ARBA" id="ARBA00093261"/>
    </source>
</evidence>
<dbReference type="GO" id="GO:0009086">
    <property type="term" value="P:methionine biosynthetic process"/>
    <property type="evidence" value="ECO:0007669"/>
    <property type="project" value="InterPro"/>
</dbReference>
<dbReference type="OrthoDB" id="3512640at2759"/>
<gene>
    <name evidence="9" type="ORF">PROFUN_13408</name>
</gene>
<dbReference type="GO" id="GO:0003962">
    <property type="term" value="F:cystathionine gamma-synthase activity"/>
    <property type="evidence" value="ECO:0007669"/>
    <property type="project" value="InterPro"/>
</dbReference>
<dbReference type="PANTHER" id="PTHR43379">
    <property type="entry name" value="CYSTATHIONINE GAMMA-SYNTHASE"/>
    <property type="match status" value="1"/>
</dbReference>
<evidence type="ECO:0000256" key="2">
    <source>
        <dbReference type="ARBA" id="ARBA00022898"/>
    </source>
</evidence>
<dbReference type="EMBL" id="MDYQ01000216">
    <property type="protein sequence ID" value="PRP78575.1"/>
    <property type="molecule type" value="Genomic_DNA"/>
</dbReference>
<dbReference type="GO" id="GO:0030170">
    <property type="term" value="F:pyridoxal phosphate binding"/>
    <property type="evidence" value="ECO:0007669"/>
    <property type="project" value="InterPro"/>
</dbReference>
<dbReference type="EC" id="2.5.1.160" evidence="6"/>
<name>A0A2P6N3P1_9EUKA</name>
<dbReference type="InterPro" id="IPR015424">
    <property type="entry name" value="PyrdxlP-dep_Trfase"/>
</dbReference>
<comment type="caution">
    <text evidence="9">The sequence shown here is derived from an EMBL/GenBank/DDBJ whole genome shotgun (WGS) entry which is preliminary data.</text>
</comment>
<sequence length="576" mass="63326">MVFLSGLGVFRNTLNQTQCALKGLPSIRLRGRGPKSLESNEEEGLSPSRFLSLAHWNIDVIVLHVGRGDIVMRDLNLFDVIKSSECGRIHYNVTDGIFVWTLHISKEQTKLQFLSAELVLRPFQTGRSRDHIRPLDTDTVIMSQSTAHAMNESSGNPVPDDAKIPDPQEYVPKRGHHLDFKNLGSSTASVQAGERQGRPNTSDTITTPIALTSSYWFKDTQQVIDFNEGRHQSFEYGRYGNPTVSAAEAKLAILDGGESCLLSASGMSSCTTMLLSLLQPGDRLITTTDCYRRTRQFIQGFLPKMNISCTVIQPNDTEGLKDALKEGDAKIFFSETPTNPYLRCVDLSVVVQLCHEKNVIVAIDTTFATPIVLRPIDFGADIVLSSATKYLGGHNDVIAGSLVGKKELIDKIRSFHGVLGGIFDPHAAYLLLRGLKTLNIRVRQCNETAMHIAQLLENHPKIERVIYPGLPSHPDHQVAKKYFKNGFGGVVSFVVKGGLKGAAAVIDGVKIPYIAPSLGGVESLIEQPTVMSYWNVTPEDRAKIGIEDGLIRFSCGIEDTDDVTNDLLQSIDKLVL</sequence>
<evidence type="ECO:0000256" key="3">
    <source>
        <dbReference type="ARBA" id="ARBA00060510"/>
    </source>
</evidence>
<reference evidence="9 10" key="1">
    <citation type="journal article" date="2018" name="Genome Biol. Evol.">
        <title>Multiple Roots of Fruiting Body Formation in Amoebozoa.</title>
        <authorList>
            <person name="Hillmann F."/>
            <person name="Forbes G."/>
            <person name="Novohradska S."/>
            <person name="Ferling I."/>
            <person name="Riege K."/>
            <person name="Groth M."/>
            <person name="Westermann M."/>
            <person name="Marz M."/>
            <person name="Spaller T."/>
            <person name="Winckler T."/>
            <person name="Schaap P."/>
            <person name="Glockner G."/>
        </authorList>
    </citation>
    <scope>NUCLEOTIDE SEQUENCE [LARGE SCALE GENOMIC DNA]</scope>
    <source>
        <strain evidence="9 10">Jena</strain>
    </source>
</reference>
<dbReference type="STRING" id="1890364.A0A2P6N3P1"/>
<dbReference type="InterPro" id="IPR044639">
    <property type="entry name" value="CGS1/2"/>
</dbReference>
<dbReference type="InParanoid" id="A0A2P6N3P1"/>
<proteinExistence type="inferred from homology"/>
<organism evidence="9 10">
    <name type="scientific">Planoprotostelium fungivorum</name>
    <dbReference type="NCBI Taxonomy" id="1890364"/>
    <lineage>
        <taxon>Eukaryota</taxon>
        <taxon>Amoebozoa</taxon>
        <taxon>Evosea</taxon>
        <taxon>Variosea</taxon>
        <taxon>Cavosteliida</taxon>
        <taxon>Cavosteliaceae</taxon>
        <taxon>Planoprotostelium</taxon>
    </lineage>
</organism>
<comment type="similarity">
    <text evidence="7">Belongs to the trans-sulfuration enzymes family.</text>
</comment>
<protein>
    <recommendedName>
        <fullName evidence="6">plant cystathionine gamma-synthase</fullName>
        <ecNumber evidence="6">2.5.1.160</ecNumber>
    </recommendedName>
</protein>
<evidence type="ECO:0000256" key="6">
    <source>
        <dbReference type="ARBA" id="ARBA00093596"/>
    </source>
</evidence>
<dbReference type="Proteomes" id="UP000241769">
    <property type="component" value="Unassembled WGS sequence"/>
</dbReference>